<evidence type="ECO:0000313" key="20">
    <source>
        <dbReference type="Proteomes" id="UP000472262"/>
    </source>
</evidence>
<evidence type="ECO:0000256" key="1">
    <source>
        <dbReference type="ARBA" id="ARBA00004255"/>
    </source>
</evidence>
<evidence type="ECO:0000256" key="2">
    <source>
        <dbReference type="ARBA" id="ARBA00004496"/>
    </source>
</evidence>
<evidence type="ECO:0000259" key="18">
    <source>
        <dbReference type="PROSITE" id="PS50115"/>
    </source>
</evidence>
<evidence type="ECO:0000256" key="13">
    <source>
        <dbReference type="ARBA" id="ARBA00023136"/>
    </source>
</evidence>
<organism evidence="19 20">
    <name type="scientific">Sinocyclocheilus grahami</name>
    <name type="common">Dianchi golden-line fish</name>
    <name type="synonym">Barbus grahami</name>
    <dbReference type="NCBI Taxonomy" id="75366"/>
    <lineage>
        <taxon>Eukaryota</taxon>
        <taxon>Metazoa</taxon>
        <taxon>Chordata</taxon>
        <taxon>Craniata</taxon>
        <taxon>Vertebrata</taxon>
        <taxon>Euteleostomi</taxon>
        <taxon>Actinopterygii</taxon>
        <taxon>Neopterygii</taxon>
        <taxon>Teleostei</taxon>
        <taxon>Ostariophysi</taxon>
        <taxon>Cypriniformes</taxon>
        <taxon>Cyprinidae</taxon>
        <taxon>Cyprininae</taxon>
        <taxon>Sinocyclocheilus</taxon>
    </lineage>
</organism>
<dbReference type="GO" id="GO:0048205">
    <property type="term" value="P:COPI coating of Golgi vesicle"/>
    <property type="evidence" value="ECO:0007669"/>
    <property type="project" value="TreeGrafter"/>
</dbReference>
<keyword evidence="3" id="KW-0813">Transport</keyword>
<keyword evidence="12" id="KW-0333">Golgi apparatus</keyword>
<dbReference type="PRINTS" id="PR00405">
    <property type="entry name" value="REVINTRACTNG"/>
</dbReference>
<keyword evidence="11" id="KW-0653">Protein transport</keyword>
<keyword evidence="13" id="KW-0472">Membrane</keyword>
<reference evidence="19" key="2">
    <citation type="submission" date="2025-09" db="UniProtKB">
        <authorList>
            <consortium name="Ensembl"/>
        </authorList>
    </citation>
    <scope>IDENTIFICATION</scope>
</reference>
<dbReference type="Gene3D" id="1.10.220.150">
    <property type="entry name" value="Arf GTPase activating protein"/>
    <property type="match status" value="1"/>
</dbReference>
<evidence type="ECO:0000256" key="5">
    <source>
        <dbReference type="ARBA" id="ARBA00022490"/>
    </source>
</evidence>
<evidence type="ECO:0000256" key="14">
    <source>
        <dbReference type="ARBA" id="ARBA00037105"/>
    </source>
</evidence>
<keyword evidence="4" id="KW-0343">GTPase activation</keyword>
<dbReference type="InterPro" id="IPR037278">
    <property type="entry name" value="ARFGAP/RecO"/>
</dbReference>
<keyword evidence="5" id="KW-0963">Cytoplasm</keyword>
<keyword evidence="6" id="KW-0597">Phosphoprotein</keyword>
<feature type="compositionally biased region" description="Basic and acidic residues" evidence="17">
    <location>
        <begin position="192"/>
        <end position="203"/>
    </location>
</feature>
<gene>
    <name evidence="19" type="primary">arfgap3</name>
</gene>
<evidence type="ECO:0000256" key="15">
    <source>
        <dbReference type="ARBA" id="ARBA00039243"/>
    </source>
</evidence>
<dbReference type="GO" id="GO:0005096">
    <property type="term" value="F:GTPase activator activity"/>
    <property type="evidence" value="ECO:0007669"/>
    <property type="project" value="UniProtKB-KW"/>
</dbReference>
<dbReference type="InterPro" id="IPR038508">
    <property type="entry name" value="ArfGAP_dom_sf"/>
</dbReference>
<feature type="region of interest" description="Disordered" evidence="17">
    <location>
        <begin position="124"/>
        <end position="213"/>
    </location>
</feature>
<feature type="domain" description="Arf-GAP" evidence="18">
    <location>
        <begin position="11"/>
        <end position="128"/>
    </location>
</feature>
<evidence type="ECO:0000256" key="16">
    <source>
        <dbReference type="PROSITE-ProRule" id="PRU00288"/>
    </source>
</evidence>
<dbReference type="PANTHER" id="PTHR45686">
    <property type="entry name" value="ADP-RIBOSYLATION FACTOR GTPASE ACTIVATING PROTEIN 3, ISOFORM H-RELATED"/>
    <property type="match status" value="1"/>
</dbReference>
<evidence type="ECO:0000256" key="6">
    <source>
        <dbReference type="ARBA" id="ARBA00022553"/>
    </source>
</evidence>
<dbReference type="SUPFAM" id="SSF57863">
    <property type="entry name" value="ArfGap/RecO-like zinc finger"/>
    <property type="match status" value="1"/>
</dbReference>
<feature type="compositionally biased region" description="Polar residues" evidence="17">
    <location>
        <begin position="140"/>
        <end position="151"/>
    </location>
</feature>
<keyword evidence="10" id="KW-0931">ER-Golgi transport</keyword>
<dbReference type="SMART" id="SM00105">
    <property type="entry name" value="ArfGap"/>
    <property type="match status" value="1"/>
</dbReference>
<evidence type="ECO:0000256" key="4">
    <source>
        <dbReference type="ARBA" id="ARBA00022468"/>
    </source>
</evidence>
<dbReference type="GO" id="GO:0008270">
    <property type="term" value="F:zinc ion binding"/>
    <property type="evidence" value="ECO:0007669"/>
    <property type="project" value="UniProtKB-KW"/>
</dbReference>
<evidence type="ECO:0000256" key="11">
    <source>
        <dbReference type="ARBA" id="ARBA00022927"/>
    </source>
</evidence>
<keyword evidence="8 16" id="KW-0863">Zinc-finger</keyword>
<feature type="compositionally biased region" description="Polar residues" evidence="17">
    <location>
        <begin position="268"/>
        <end position="280"/>
    </location>
</feature>
<dbReference type="GO" id="GO:0000139">
    <property type="term" value="C:Golgi membrane"/>
    <property type="evidence" value="ECO:0007669"/>
    <property type="project" value="UniProtKB-SubCell"/>
</dbReference>
<feature type="region of interest" description="Disordered" evidence="17">
    <location>
        <begin position="268"/>
        <end position="295"/>
    </location>
</feature>
<dbReference type="GO" id="GO:0015031">
    <property type="term" value="P:protein transport"/>
    <property type="evidence" value="ECO:0007669"/>
    <property type="project" value="UniProtKB-KW"/>
</dbReference>
<dbReference type="Proteomes" id="UP000472262">
    <property type="component" value="Unassembled WGS sequence"/>
</dbReference>
<evidence type="ECO:0000256" key="7">
    <source>
        <dbReference type="ARBA" id="ARBA00022723"/>
    </source>
</evidence>
<accession>A0A672NFS9</accession>
<keyword evidence="7" id="KW-0479">Metal-binding</keyword>
<feature type="compositionally biased region" description="Polar residues" evidence="17">
    <location>
        <begin position="178"/>
        <end position="190"/>
    </location>
</feature>
<evidence type="ECO:0000313" key="19">
    <source>
        <dbReference type="Ensembl" id="ENSSGRP00000049073.1"/>
    </source>
</evidence>
<evidence type="ECO:0000256" key="10">
    <source>
        <dbReference type="ARBA" id="ARBA00022892"/>
    </source>
</evidence>
<keyword evidence="9" id="KW-0862">Zinc</keyword>
<dbReference type="Ensembl" id="ENSSGRT00000052440.1">
    <property type="protein sequence ID" value="ENSSGRP00000049073.1"/>
    <property type="gene ID" value="ENSSGRG00000026047.1"/>
</dbReference>
<name>A0A672NFS9_SINGR</name>
<evidence type="ECO:0000256" key="3">
    <source>
        <dbReference type="ARBA" id="ARBA00022448"/>
    </source>
</evidence>
<sequence length="417" mass="45952">NMTDPSKHDISAVLKRLRSVPTNKVCFDCSLKNPSWASITYGVFLCIDCSGTHRSLGVHLSFVRSTELDSNWSWYQLRCMQVGGNASASAFFSQHGCITSAANTKYNSRAAVLYRERIKSLATQATRQHGTESDVGPSVEQLSVSPTSAAEMSSLIKKKHSTGKKSMGSRKAGLGAQKVSSQSFSAQQKRAQAVDRLQEERSPQKSSAEPEVLSLSRAYESLEVQRRRDEVKLSRLDSKKKEQAERLGMGFGGRSGLSHSVMEDMQMIQQESPAQSSSSRRAYEEDEEPEDRRFSSRHVLREAGQRRGEALPTHRPHAAEKHELCVVKLLFCRVFCLQYEVRARLENFSGSSAISSADLFDEQKKSAGVSSGSYSLSKVLPAVPDMTQFKSGVRSVAGKLSVMASGVVSSIQDRYST</sequence>
<reference evidence="19" key="1">
    <citation type="submission" date="2025-08" db="UniProtKB">
        <authorList>
            <consortium name="Ensembl"/>
        </authorList>
    </citation>
    <scope>IDENTIFICATION</scope>
</reference>
<dbReference type="AlphaFoldDB" id="A0A672NFS9"/>
<dbReference type="InterPro" id="IPR001164">
    <property type="entry name" value="ArfGAP_dom"/>
</dbReference>
<evidence type="ECO:0000256" key="17">
    <source>
        <dbReference type="SAM" id="MobiDB-lite"/>
    </source>
</evidence>
<dbReference type="FunFam" id="1.10.220.150:FF:000004">
    <property type="entry name" value="Putative ADP-ribosylation factor GTPase-activating protein 2"/>
    <property type="match status" value="1"/>
</dbReference>
<evidence type="ECO:0000256" key="9">
    <source>
        <dbReference type="ARBA" id="ARBA00022833"/>
    </source>
</evidence>
<dbReference type="PANTHER" id="PTHR45686:SF1">
    <property type="entry name" value="ADP-RIBOSYLATION FACTOR GTPASE-ACTIVATING PROTEIN 3"/>
    <property type="match status" value="1"/>
</dbReference>
<dbReference type="PROSITE" id="PS50115">
    <property type="entry name" value="ARFGAP"/>
    <property type="match status" value="1"/>
</dbReference>
<proteinExistence type="predicted"/>
<evidence type="ECO:0000256" key="12">
    <source>
        <dbReference type="ARBA" id="ARBA00023034"/>
    </source>
</evidence>
<protein>
    <recommendedName>
        <fullName evidence="15">ADP-ribosylation factor GTPase-activating protein 3</fullName>
    </recommendedName>
</protein>
<evidence type="ECO:0000256" key="8">
    <source>
        <dbReference type="ARBA" id="ARBA00022771"/>
    </source>
</evidence>
<keyword evidence="20" id="KW-1185">Reference proteome</keyword>
<comment type="function">
    <text evidence="14">GTPase-activating protein (GAP) for ADP ribosylation factor 1 (ARF1). Hydrolysis of ARF1-bound GTP may lead to dissociation of coatomer from Golgi-derived membranes to allow fusion with target membranes.</text>
</comment>
<dbReference type="Pfam" id="PF01412">
    <property type="entry name" value="ArfGap"/>
    <property type="match status" value="1"/>
</dbReference>
<comment type="subcellular location">
    <subcellularLocation>
        <location evidence="2">Cytoplasm</location>
    </subcellularLocation>
    <subcellularLocation>
        <location evidence="1">Golgi apparatus membrane</location>
        <topology evidence="1">Peripheral membrane protein</topology>
        <orientation evidence="1">Cytoplasmic side</orientation>
    </subcellularLocation>
</comment>